<dbReference type="AlphaFoldDB" id="A0A835FYJ4"/>
<feature type="region of interest" description="Disordered" evidence="1">
    <location>
        <begin position="263"/>
        <end position="384"/>
    </location>
</feature>
<organism evidence="2 3">
    <name type="scientific">Digitaria exilis</name>
    <dbReference type="NCBI Taxonomy" id="1010633"/>
    <lineage>
        <taxon>Eukaryota</taxon>
        <taxon>Viridiplantae</taxon>
        <taxon>Streptophyta</taxon>
        <taxon>Embryophyta</taxon>
        <taxon>Tracheophyta</taxon>
        <taxon>Spermatophyta</taxon>
        <taxon>Magnoliopsida</taxon>
        <taxon>Liliopsida</taxon>
        <taxon>Poales</taxon>
        <taxon>Poaceae</taxon>
        <taxon>PACMAD clade</taxon>
        <taxon>Panicoideae</taxon>
        <taxon>Panicodae</taxon>
        <taxon>Paniceae</taxon>
        <taxon>Anthephorinae</taxon>
        <taxon>Digitaria</taxon>
    </lineage>
</organism>
<feature type="compositionally biased region" description="Polar residues" evidence="1">
    <location>
        <begin position="209"/>
        <end position="227"/>
    </location>
</feature>
<feature type="region of interest" description="Disordered" evidence="1">
    <location>
        <begin position="503"/>
        <end position="529"/>
    </location>
</feature>
<feature type="region of interest" description="Disordered" evidence="1">
    <location>
        <begin position="1"/>
        <end position="29"/>
    </location>
</feature>
<comment type="caution">
    <text evidence="2">The sequence shown here is derived from an EMBL/GenBank/DDBJ whole genome shotgun (WGS) entry which is preliminary data.</text>
</comment>
<dbReference type="PANTHER" id="PTHR47512">
    <property type="entry name" value="EXPRESSED PROTEIN"/>
    <property type="match status" value="1"/>
</dbReference>
<dbReference type="EMBL" id="JACEFO010000108">
    <property type="protein sequence ID" value="KAF8781233.1"/>
    <property type="molecule type" value="Genomic_DNA"/>
</dbReference>
<name>A0A835FYJ4_9POAL</name>
<reference evidence="2" key="1">
    <citation type="submission" date="2020-07" db="EMBL/GenBank/DDBJ databases">
        <title>Genome sequence and genetic diversity analysis of an under-domesticated orphan crop, white fonio (Digitaria exilis).</title>
        <authorList>
            <person name="Bennetzen J.L."/>
            <person name="Chen S."/>
            <person name="Ma X."/>
            <person name="Wang X."/>
            <person name="Yssel A.E.J."/>
            <person name="Chaluvadi S.R."/>
            <person name="Johnson M."/>
            <person name="Gangashetty P."/>
            <person name="Hamidou F."/>
            <person name="Sanogo M.D."/>
            <person name="Zwaenepoel A."/>
            <person name="Wallace J."/>
            <person name="Van De Peer Y."/>
            <person name="Van Deynze A."/>
        </authorList>
    </citation>
    <scope>NUCLEOTIDE SEQUENCE</scope>
    <source>
        <tissue evidence="2">Leaves</tissue>
    </source>
</reference>
<feature type="region of interest" description="Disordered" evidence="1">
    <location>
        <begin position="79"/>
        <end position="98"/>
    </location>
</feature>
<evidence type="ECO:0000313" key="3">
    <source>
        <dbReference type="Proteomes" id="UP000636709"/>
    </source>
</evidence>
<feature type="compositionally biased region" description="Low complexity" evidence="1">
    <location>
        <begin position="1"/>
        <end position="10"/>
    </location>
</feature>
<proteinExistence type="predicted"/>
<feature type="compositionally biased region" description="Low complexity" evidence="1">
    <location>
        <begin position="263"/>
        <end position="275"/>
    </location>
</feature>
<accession>A0A835FYJ4</accession>
<sequence length="640" mass="69188">MSSSSSTSPHLPQPLSPGSSDRARAGRIVPPPPLAWRAQAHACSLAAPRLARLQPIASSALPESLRLGSPMAEMATNFSPASSPSALRTSPTSDITNPQPELLPGVLSLFLTEIAAHLTMDLNPSLSMCGLLGFNLLQVLDNLAVVVAARYLSLPVARLTRGLSVAVKRRERLGWGRGEVEEEDDTWGSHVGQPSHRAPFPPCNGPAHEQQTSQRLDASSPSPSFRPSGTTVILPLYCHGSQPFKAPSPRALRRLPIFLSSLRTPSLSSRPPLRLQRAHTPLPPRPVSPRNAPMETPLSTRRITRSLAAAAAASARDRGGLRRRRPDPAGQDRRRCGGDAAARRAARHHQRLPHPCCSTAPDKTPASTAAKTRRRAPRRTPGSGEALLRGQVKALLHKVEEEQGCAAPEALVRPAARIQALLGLLAPTPANTPQIVPVSVARDGLLVPDGVPVVPCVLKEELLLPKLQVIAASLPPTQPKENLGECQLNRALSDASDGSAVSFQVSSTGSCMGKSSPPEDDSSSAWSIQVHASSEKGDEELLGVEELEGEYTEEEDWEEEDSDDDCFDDLCEEMSRMTVVDEEERKAGLPQFEGKHTRFIYNSDDEIERRRAELAALVLRGMPVPQGRHLRFHDDEEDEK</sequence>
<dbReference type="Proteomes" id="UP000636709">
    <property type="component" value="Unassembled WGS sequence"/>
</dbReference>
<evidence type="ECO:0000313" key="2">
    <source>
        <dbReference type="EMBL" id="KAF8781233.1"/>
    </source>
</evidence>
<protein>
    <submittedName>
        <fullName evidence="2">Uncharacterized protein</fullName>
    </submittedName>
</protein>
<feature type="compositionally biased region" description="Low complexity" evidence="1">
    <location>
        <begin position="305"/>
        <end position="314"/>
    </location>
</feature>
<evidence type="ECO:0000256" key="1">
    <source>
        <dbReference type="SAM" id="MobiDB-lite"/>
    </source>
</evidence>
<dbReference type="PANTHER" id="PTHR47512:SF3">
    <property type="entry name" value="CHALCONE-FLAVONONE ISOMERASE FAMILY PROTEIN"/>
    <property type="match status" value="1"/>
</dbReference>
<keyword evidence="3" id="KW-1185">Reference proteome</keyword>
<dbReference type="OrthoDB" id="162989at2759"/>
<feature type="compositionally biased region" description="Basic and acidic residues" evidence="1">
    <location>
        <begin position="315"/>
        <end position="337"/>
    </location>
</feature>
<gene>
    <name evidence="2" type="ORF">HU200_000658</name>
</gene>
<feature type="region of interest" description="Disordered" evidence="1">
    <location>
        <begin position="180"/>
        <end position="227"/>
    </location>
</feature>